<gene>
    <name evidence="6" type="ORF">Pla123a_09070</name>
</gene>
<dbReference type="AlphaFoldDB" id="A0A5C5YT44"/>
<evidence type="ECO:0000256" key="5">
    <source>
        <dbReference type="SAM" id="Phobius"/>
    </source>
</evidence>
<keyword evidence="3 5" id="KW-1133">Transmembrane helix</keyword>
<comment type="caution">
    <text evidence="6">The sequence shown here is derived from an EMBL/GenBank/DDBJ whole genome shotgun (WGS) entry which is preliminary data.</text>
</comment>
<accession>A0A5C5YT44</accession>
<name>A0A5C5YT44_9BACT</name>
<evidence type="ECO:0000313" key="7">
    <source>
        <dbReference type="Proteomes" id="UP000318478"/>
    </source>
</evidence>
<organism evidence="6 7">
    <name type="scientific">Posidoniimonas polymericola</name>
    <dbReference type="NCBI Taxonomy" id="2528002"/>
    <lineage>
        <taxon>Bacteria</taxon>
        <taxon>Pseudomonadati</taxon>
        <taxon>Planctomycetota</taxon>
        <taxon>Planctomycetia</taxon>
        <taxon>Pirellulales</taxon>
        <taxon>Lacipirellulaceae</taxon>
        <taxon>Posidoniimonas</taxon>
    </lineage>
</organism>
<feature type="transmembrane region" description="Helical" evidence="5">
    <location>
        <begin position="102"/>
        <end position="133"/>
    </location>
</feature>
<keyword evidence="2 5" id="KW-0812">Transmembrane</keyword>
<dbReference type="Pfam" id="PF04191">
    <property type="entry name" value="PEMT"/>
    <property type="match status" value="1"/>
</dbReference>
<comment type="subcellular location">
    <subcellularLocation>
        <location evidence="1">Endomembrane system</location>
        <topology evidence="1">Multi-pass membrane protein</topology>
    </subcellularLocation>
</comment>
<dbReference type="GO" id="GO:0012505">
    <property type="term" value="C:endomembrane system"/>
    <property type="evidence" value="ECO:0007669"/>
    <property type="project" value="UniProtKB-SubCell"/>
</dbReference>
<keyword evidence="7" id="KW-1185">Reference proteome</keyword>
<dbReference type="Gene3D" id="1.20.120.1630">
    <property type="match status" value="1"/>
</dbReference>
<dbReference type="RefSeq" id="WP_146584357.1">
    <property type="nucleotide sequence ID" value="NZ_SJPO01000002.1"/>
</dbReference>
<keyword evidence="4 5" id="KW-0472">Membrane</keyword>
<evidence type="ECO:0000256" key="1">
    <source>
        <dbReference type="ARBA" id="ARBA00004127"/>
    </source>
</evidence>
<evidence type="ECO:0000313" key="6">
    <source>
        <dbReference type="EMBL" id="TWT78118.1"/>
    </source>
</evidence>
<evidence type="ECO:0000256" key="4">
    <source>
        <dbReference type="ARBA" id="ARBA00023136"/>
    </source>
</evidence>
<evidence type="ECO:0000256" key="2">
    <source>
        <dbReference type="ARBA" id="ARBA00022692"/>
    </source>
</evidence>
<evidence type="ECO:0000256" key="3">
    <source>
        <dbReference type="ARBA" id="ARBA00022989"/>
    </source>
</evidence>
<dbReference type="PANTHER" id="PTHR12714">
    <property type="entry name" value="PROTEIN-S ISOPRENYLCYSTEINE O-METHYLTRANSFERASE"/>
    <property type="match status" value="1"/>
</dbReference>
<feature type="transmembrane region" description="Helical" evidence="5">
    <location>
        <begin position="20"/>
        <end position="38"/>
    </location>
</feature>
<dbReference type="EMBL" id="SJPO01000002">
    <property type="protein sequence ID" value="TWT78118.1"/>
    <property type="molecule type" value="Genomic_DNA"/>
</dbReference>
<dbReference type="InterPro" id="IPR007318">
    <property type="entry name" value="Phopholipid_MeTrfase"/>
</dbReference>
<reference evidence="6 7" key="1">
    <citation type="submission" date="2019-02" db="EMBL/GenBank/DDBJ databases">
        <title>Deep-cultivation of Planctomycetes and their phenomic and genomic characterization uncovers novel biology.</title>
        <authorList>
            <person name="Wiegand S."/>
            <person name="Jogler M."/>
            <person name="Boedeker C."/>
            <person name="Pinto D."/>
            <person name="Vollmers J."/>
            <person name="Rivas-Marin E."/>
            <person name="Kohn T."/>
            <person name="Peeters S.H."/>
            <person name="Heuer A."/>
            <person name="Rast P."/>
            <person name="Oberbeckmann S."/>
            <person name="Bunk B."/>
            <person name="Jeske O."/>
            <person name="Meyerdierks A."/>
            <person name="Storesund J.E."/>
            <person name="Kallscheuer N."/>
            <person name="Luecker S."/>
            <person name="Lage O.M."/>
            <person name="Pohl T."/>
            <person name="Merkel B.J."/>
            <person name="Hornburger P."/>
            <person name="Mueller R.-W."/>
            <person name="Bruemmer F."/>
            <person name="Labrenz M."/>
            <person name="Spormann A.M."/>
            <person name="Op Den Camp H."/>
            <person name="Overmann J."/>
            <person name="Amann R."/>
            <person name="Jetten M.S.M."/>
            <person name="Mascher T."/>
            <person name="Medema M.H."/>
            <person name="Devos D.P."/>
            <person name="Kaster A.-K."/>
            <person name="Ovreas L."/>
            <person name="Rohde M."/>
            <person name="Galperin M.Y."/>
            <person name="Jogler C."/>
        </authorList>
    </citation>
    <scope>NUCLEOTIDE SEQUENCE [LARGE SCALE GENOMIC DNA]</scope>
    <source>
        <strain evidence="6 7">Pla123a</strain>
    </source>
</reference>
<dbReference type="OrthoDB" id="9789029at2"/>
<sequence>MEPQPNTEPHARPKRLLPPVALLLSIAAMIALDAWLPIVELPAASPWDAWLRWLGWAAIVAALTVNSAIALSFKRRGTTVFPFRESSVLVTGGLFRRTRNPIYVSMVVVLLGVAAVLGSLGPLVVVPLFMLWITHNVIRVEEQMLTAAFGDDYHDYQRRVRRWI</sequence>
<dbReference type="Proteomes" id="UP000318478">
    <property type="component" value="Unassembled WGS sequence"/>
</dbReference>
<proteinExistence type="predicted"/>
<dbReference type="GO" id="GO:0016740">
    <property type="term" value="F:transferase activity"/>
    <property type="evidence" value="ECO:0007669"/>
    <property type="project" value="UniProtKB-ARBA"/>
</dbReference>
<protein>
    <recommendedName>
        <fullName evidence="8">Isoprenylcysteine carboxyl methyltransferase (ICMT) family protein</fullName>
    </recommendedName>
</protein>
<evidence type="ECO:0008006" key="8">
    <source>
        <dbReference type="Google" id="ProtNLM"/>
    </source>
</evidence>
<dbReference type="PANTHER" id="PTHR12714:SF9">
    <property type="entry name" value="PROTEIN-S-ISOPRENYLCYSTEINE O-METHYLTRANSFERASE"/>
    <property type="match status" value="1"/>
</dbReference>
<feature type="transmembrane region" description="Helical" evidence="5">
    <location>
        <begin position="50"/>
        <end position="73"/>
    </location>
</feature>